<organism evidence="1 2">
    <name type="scientific">Anaerocolumna cellulosilytica</name>
    <dbReference type="NCBI Taxonomy" id="433286"/>
    <lineage>
        <taxon>Bacteria</taxon>
        <taxon>Bacillati</taxon>
        <taxon>Bacillota</taxon>
        <taxon>Clostridia</taxon>
        <taxon>Lachnospirales</taxon>
        <taxon>Lachnospiraceae</taxon>
        <taxon>Anaerocolumna</taxon>
    </lineage>
</organism>
<dbReference type="PROSITE" id="PS51085">
    <property type="entry name" value="2FE2S_FER_2"/>
    <property type="match status" value="1"/>
</dbReference>
<dbReference type="InterPro" id="IPR043129">
    <property type="entry name" value="ATPase_NBD"/>
</dbReference>
<name>A0A6S6R378_9FIRM</name>
<dbReference type="EMBL" id="AP023367">
    <property type="protein sequence ID" value="BCJ93498.1"/>
    <property type="molecule type" value="Genomic_DNA"/>
</dbReference>
<dbReference type="InterPro" id="IPR001041">
    <property type="entry name" value="2Fe-2S_ferredoxin-type"/>
</dbReference>
<protein>
    <submittedName>
        <fullName evidence="1">Uncharacterized protein</fullName>
    </submittedName>
</protein>
<dbReference type="Proteomes" id="UP000515561">
    <property type="component" value="Chromosome"/>
</dbReference>
<accession>A0A6S6R378</accession>
<evidence type="ECO:0000313" key="2">
    <source>
        <dbReference type="Proteomes" id="UP000515561"/>
    </source>
</evidence>
<dbReference type="AlphaFoldDB" id="A0A6S6R378"/>
<dbReference type="InterPro" id="IPR042259">
    <property type="entry name" value="Raco-like_middle_sf"/>
</dbReference>
<proteinExistence type="predicted"/>
<evidence type="ECO:0000313" key="1">
    <source>
        <dbReference type="EMBL" id="BCJ93498.1"/>
    </source>
</evidence>
<dbReference type="Pfam" id="PF00111">
    <property type="entry name" value="Fer2"/>
    <property type="match status" value="1"/>
</dbReference>
<dbReference type="Pfam" id="PF17651">
    <property type="entry name" value="Raco_middle"/>
    <property type="match status" value="1"/>
</dbReference>
<dbReference type="RefSeq" id="WP_184090800.1">
    <property type="nucleotide sequence ID" value="NZ_AP023367.1"/>
</dbReference>
<dbReference type="PANTHER" id="PTHR42895:SF2">
    <property type="entry name" value="IRON-SULFUR CLUSTER PROTEIN"/>
    <property type="match status" value="1"/>
</dbReference>
<dbReference type="InterPro" id="IPR036010">
    <property type="entry name" value="2Fe-2S_ferredoxin-like_sf"/>
</dbReference>
<dbReference type="CDD" id="cd00207">
    <property type="entry name" value="fer2"/>
    <property type="match status" value="1"/>
</dbReference>
<dbReference type="InterPro" id="IPR052911">
    <property type="entry name" value="Corrinoid_activation_enz"/>
</dbReference>
<dbReference type="Gene3D" id="3.30.420.480">
    <property type="entry name" value="Domain of unknown function (DUF4445)"/>
    <property type="match status" value="1"/>
</dbReference>
<sequence>MYITFLPLSYKTEAEPGSNLLYIAREQGIDLGGVCAGAKTCGKCKVLITKGNDWCYEKEEMLHLSEEERAKGYRLACSFTIKEDTCVILTDKKVNKGISQDKLTYKNHALRVSKSQNEDSKAVRKTYNYKTSYGIAVDVGTTTVVARLWELNEKRCLGTLTRLNPQRLYGGDVISRITYASQSSENLQNLTKLIRECCNELIQELVHVNSLSKTNIDKVVLVANTTMTHLLLGKPVDNLIKIPFQGVSYDGVMASPRDLKIDINPDGFVYVMPGISGHVGGDTVGCILSENLFERKGTTLLIDIGTNGELVFAKDGRMTVCSTAAGPAFEGGALHQGMGALVGAITKVQIREDKTHLEYIGKEEGAVPVGICGSGIIEAIAELYRMGLMDETGRLQGLAGESNEFILWEDERNKVVITQKDIREIQLAKAAIYAAMRLLLKNENTELKEIDYLLIAGAFGSNLDVCKAITIGLLPGVDEKKVQLIGNAALSGAEKVLLNDGVREIAEENSSLVKHLELAVMELFQEEFIKAMSFPRL</sequence>
<dbReference type="InterPro" id="IPR027980">
    <property type="entry name" value="RACo_C"/>
</dbReference>
<dbReference type="SUPFAM" id="SSF54292">
    <property type="entry name" value="2Fe-2S ferredoxin-like"/>
    <property type="match status" value="1"/>
</dbReference>
<dbReference type="InterPro" id="IPR041414">
    <property type="entry name" value="Raco-like_middle"/>
</dbReference>
<dbReference type="Gene3D" id="3.10.20.30">
    <property type="match status" value="1"/>
</dbReference>
<dbReference type="SUPFAM" id="SSF53067">
    <property type="entry name" value="Actin-like ATPase domain"/>
    <property type="match status" value="1"/>
</dbReference>
<dbReference type="PANTHER" id="PTHR42895">
    <property type="entry name" value="IRON-SULFUR CLUSTER-BINDING PROTEIN-RELATED"/>
    <property type="match status" value="1"/>
</dbReference>
<dbReference type="GO" id="GO:0051536">
    <property type="term" value="F:iron-sulfur cluster binding"/>
    <property type="evidence" value="ECO:0007669"/>
    <property type="project" value="InterPro"/>
</dbReference>
<keyword evidence="2" id="KW-1185">Reference proteome</keyword>
<reference evidence="1 2" key="1">
    <citation type="journal article" date="2016" name="Int. J. Syst. Evol. Microbiol.">
        <title>Descriptions of Anaerotaenia torta gen. nov., sp. nov. and Anaerocolumna cellulosilytica gen. nov., sp. nov. isolated from a methanogenic reactor of cattle waste.</title>
        <authorList>
            <person name="Uek A."/>
            <person name="Ohtaki Y."/>
            <person name="Kaku N."/>
            <person name="Ueki K."/>
        </authorList>
    </citation>
    <scope>NUCLEOTIDE SEQUENCE [LARGE SCALE GENOMIC DNA]</scope>
    <source>
        <strain evidence="1 2">SN021</strain>
    </source>
</reference>
<dbReference type="KEGG" id="acel:acsn021_10670"/>
<dbReference type="InterPro" id="IPR012675">
    <property type="entry name" value="Beta-grasp_dom_sf"/>
</dbReference>
<gene>
    <name evidence="1" type="ORF">acsn021_10670</name>
</gene>
<dbReference type="Pfam" id="PF14574">
    <property type="entry name" value="RACo_C_ter"/>
    <property type="match status" value="1"/>
</dbReference>